<name>A0ABN7VH37_GIGMA</name>
<dbReference type="Proteomes" id="UP000789901">
    <property type="component" value="Unassembled WGS sequence"/>
</dbReference>
<feature type="non-terminal residue" evidence="1">
    <location>
        <position position="1"/>
    </location>
</feature>
<comment type="caution">
    <text evidence="1">The sequence shown here is derived from an EMBL/GenBank/DDBJ whole genome shotgun (WGS) entry which is preliminary data.</text>
</comment>
<gene>
    <name evidence="1" type="ORF">GMARGA_LOCUS18689</name>
</gene>
<dbReference type="EMBL" id="CAJVQB010015089">
    <property type="protein sequence ID" value="CAG8772481.1"/>
    <property type="molecule type" value="Genomic_DNA"/>
</dbReference>
<organism evidence="1 2">
    <name type="scientific">Gigaspora margarita</name>
    <dbReference type="NCBI Taxonomy" id="4874"/>
    <lineage>
        <taxon>Eukaryota</taxon>
        <taxon>Fungi</taxon>
        <taxon>Fungi incertae sedis</taxon>
        <taxon>Mucoromycota</taxon>
        <taxon>Glomeromycotina</taxon>
        <taxon>Glomeromycetes</taxon>
        <taxon>Diversisporales</taxon>
        <taxon>Gigasporaceae</taxon>
        <taxon>Gigaspora</taxon>
    </lineage>
</organism>
<accession>A0ABN7VH37</accession>
<evidence type="ECO:0000313" key="1">
    <source>
        <dbReference type="EMBL" id="CAG8772481.1"/>
    </source>
</evidence>
<proteinExistence type="predicted"/>
<keyword evidence="2" id="KW-1185">Reference proteome</keyword>
<sequence>KMNQRIMLNILTVDNYFLSKCTKVVDEEDDNVEYVDSCCSEDKCVVGHDKKCMMENKDYQENIIIEDIGEPSFSRNTNKGKGKES</sequence>
<protein>
    <submittedName>
        <fullName evidence="1">2072_t:CDS:1</fullName>
    </submittedName>
</protein>
<reference evidence="1 2" key="1">
    <citation type="submission" date="2021-06" db="EMBL/GenBank/DDBJ databases">
        <authorList>
            <person name="Kallberg Y."/>
            <person name="Tangrot J."/>
            <person name="Rosling A."/>
        </authorList>
    </citation>
    <scope>NUCLEOTIDE SEQUENCE [LARGE SCALE GENOMIC DNA]</scope>
    <source>
        <strain evidence="1 2">120-4 pot B 10/14</strain>
    </source>
</reference>
<evidence type="ECO:0000313" key="2">
    <source>
        <dbReference type="Proteomes" id="UP000789901"/>
    </source>
</evidence>